<dbReference type="PANTHER" id="PTHR43874">
    <property type="entry name" value="TWO-COMPONENT RESPONSE REGULATOR"/>
    <property type="match status" value="1"/>
</dbReference>
<evidence type="ECO:0000259" key="2">
    <source>
        <dbReference type="PROSITE" id="PS50110"/>
    </source>
</evidence>
<dbReference type="Gene3D" id="3.40.50.2300">
    <property type="match status" value="1"/>
</dbReference>
<accession>E1Y820</accession>
<dbReference type="GO" id="GO:0009736">
    <property type="term" value="P:cytokinin-activated signaling pathway"/>
    <property type="evidence" value="ECO:0007669"/>
    <property type="project" value="InterPro"/>
</dbReference>
<protein>
    <recommendedName>
        <fullName evidence="2">Response regulatory domain-containing protein</fullName>
    </recommendedName>
</protein>
<dbReference type="PANTHER" id="PTHR43874:SF7">
    <property type="entry name" value="TWO-COMPONENT RESPONSE REGULATOR ARR10"/>
    <property type="match status" value="1"/>
</dbReference>
<organism evidence="3">
    <name type="scientific">uncultured Desulfobacterium sp</name>
    <dbReference type="NCBI Taxonomy" id="201089"/>
    <lineage>
        <taxon>Bacteria</taxon>
        <taxon>Pseudomonadati</taxon>
        <taxon>Thermodesulfobacteriota</taxon>
        <taxon>Desulfobacteria</taxon>
        <taxon>Desulfobacterales</taxon>
        <taxon>Desulfobacteriaceae</taxon>
        <taxon>Desulfobacterium</taxon>
        <taxon>environmental samples</taxon>
    </lineage>
</organism>
<dbReference type="EMBL" id="FR695864">
    <property type="protein sequence ID" value="CBX26714.1"/>
    <property type="molecule type" value="Genomic_DNA"/>
</dbReference>
<dbReference type="SMART" id="SM00448">
    <property type="entry name" value="REC"/>
    <property type="match status" value="1"/>
</dbReference>
<evidence type="ECO:0000256" key="1">
    <source>
        <dbReference type="PROSITE-ProRule" id="PRU00169"/>
    </source>
</evidence>
<feature type="modified residue" description="4-aspartylphosphate" evidence="1">
    <location>
        <position position="76"/>
    </location>
</feature>
<name>E1Y820_9BACT</name>
<gene>
    <name evidence="3" type="ORF">N47_A07430</name>
</gene>
<sequence length="143" mass="16146">MPVADTDTIKLIDSDLTEAAGGNETILIVDDEPILLSIIERALRPLGYRLLIALTPEEAIKINETYEEDIDLLLTDVIMPKMNGKDLADKILLKRHGVKVVFMTGYLAENTIYKGQDEKPGIYLQKPIRINTLRQKLREVLDD</sequence>
<dbReference type="InterPro" id="IPR011006">
    <property type="entry name" value="CheY-like_superfamily"/>
</dbReference>
<proteinExistence type="predicted"/>
<dbReference type="AlphaFoldDB" id="E1Y820"/>
<dbReference type="PROSITE" id="PS50110">
    <property type="entry name" value="RESPONSE_REGULATORY"/>
    <property type="match status" value="1"/>
</dbReference>
<feature type="domain" description="Response regulatory" evidence="2">
    <location>
        <begin position="25"/>
        <end position="141"/>
    </location>
</feature>
<reference evidence="3" key="1">
    <citation type="journal article" date="2011" name="Environ. Microbiol.">
        <title>Genomic insights into the metabolic potential of the polycyclic aromatic hydrocarbon degrading sulfate-reducing Deltaproteobacterium N47.</title>
        <authorList>
            <person name="Bergmann F."/>
            <person name="Selesi D."/>
            <person name="Weinmaier T."/>
            <person name="Tischler P."/>
            <person name="Rattei T."/>
            <person name="Meckenstock R.U."/>
        </authorList>
    </citation>
    <scope>NUCLEOTIDE SEQUENCE</scope>
</reference>
<dbReference type="InterPro" id="IPR001789">
    <property type="entry name" value="Sig_transdc_resp-reg_receiver"/>
</dbReference>
<keyword evidence="1" id="KW-0597">Phosphoprotein</keyword>
<dbReference type="InterPro" id="IPR045279">
    <property type="entry name" value="ARR-like"/>
</dbReference>
<dbReference type="GO" id="GO:0000160">
    <property type="term" value="P:phosphorelay signal transduction system"/>
    <property type="evidence" value="ECO:0007669"/>
    <property type="project" value="InterPro"/>
</dbReference>
<dbReference type="Pfam" id="PF00072">
    <property type="entry name" value="Response_reg"/>
    <property type="match status" value="1"/>
</dbReference>
<dbReference type="SUPFAM" id="SSF52172">
    <property type="entry name" value="CheY-like"/>
    <property type="match status" value="1"/>
</dbReference>
<evidence type="ECO:0000313" key="3">
    <source>
        <dbReference type="EMBL" id="CBX26714.1"/>
    </source>
</evidence>